<evidence type="ECO:0000313" key="2">
    <source>
        <dbReference type="Proteomes" id="UP000273500"/>
    </source>
</evidence>
<reference evidence="1 2" key="1">
    <citation type="submission" date="2018-12" db="EMBL/GenBank/DDBJ databases">
        <authorList>
            <person name="Feng G."/>
            <person name="Zhu H."/>
        </authorList>
    </citation>
    <scope>NUCLEOTIDE SEQUENCE [LARGE SCALE GENOMIC DNA]</scope>
    <source>
        <strain evidence="1 2">KCTC 12533</strain>
    </source>
</reference>
<dbReference type="RefSeq" id="WP_125418544.1">
    <property type="nucleotide sequence ID" value="NZ_RWIT01000002.1"/>
</dbReference>
<sequence>MTAVVTAGGAAGLSRRHRAWIALYSLDAGRQDRAEILRQNSVTEADLAEFFESWFQMRSRTTSMAA</sequence>
<organism evidence="1 2">
    <name type="scientific">Hymenobacter rigui</name>
    <dbReference type="NCBI Taxonomy" id="334424"/>
    <lineage>
        <taxon>Bacteria</taxon>
        <taxon>Pseudomonadati</taxon>
        <taxon>Bacteroidota</taxon>
        <taxon>Cytophagia</taxon>
        <taxon>Cytophagales</taxon>
        <taxon>Hymenobacteraceae</taxon>
        <taxon>Hymenobacter</taxon>
    </lineage>
</organism>
<dbReference type="AlphaFoldDB" id="A0A3R9NLQ1"/>
<proteinExistence type="predicted"/>
<dbReference type="EMBL" id="RWIT01000002">
    <property type="protein sequence ID" value="RSK49957.1"/>
    <property type="molecule type" value="Genomic_DNA"/>
</dbReference>
<dbReference type="OrthoDB" id="886122at2"/>
<protein>
    <submittedName>
        <fullName evidence="1">Uncharacterized protein</fullName>
    </submittedName>
</protein>
<comment type="caution">
    <text evidence="1">The sequence shown here is derived from an EMBL/GenBank/DDBJ whole genome shotgun (WGS) entry which is preliminary data.</text>
</comment>
<keyword evidence="2" id="KW-1185">Reference proteome</keyword>
<name>A0A3R9NLQ1_9BACT</name>
<gene>
    <name evidence="1" type="ORF">EI291_04730</name>
</gene>
<dbReference type="Proteomes" id="UP000273500">
    <property type="component" value="Unassembled WGS sequence"/>
</dbReference>
<accession>A0A3R9NLQ1</accession>
<evidence type="ECO:0000313" key="1">
    <source>
        <dbReference type="EMBL" id="RSK49957.1"/>
    </source>
</evidence>